<keyword evidence="3 8" id="KW-0812">Transmembrane</keyword>
<evidence type="ECO:0000259" key="9">
    <source>
        <dbReference type="PROSITE" id="PS50850"/>
    </source>
</evidence>
<feature type="transmembrane region" description="Helical" evidence="8">
    <location>
        <begin position="301"/>
        <end position="321"/>
    </location>
</feature>
<protein>
    <recommendedName>
        <fullName evidence="9">Major facilitator superfamily (MFS) profile domain-containing protein</fullName>
    </recommendedName>
</protein>
<feature type="domain" description="Major facilitator superfamily (MFS) profile" evidence="9">
    <location>
        <begin position="205"/>
        <end position="531"/>
    </location>
</feature>
<evidence type="ECO:0000256" key="7">
    <source>
        <dbReference type="SAM" id="MobiDB-lite"/>
    </source>
</evidence>
<dbReference type="OrthoDB" id="6730379at2759"/>
<dbReference type="AlphaFoldDB" id="A0A8K0KXV6"/>
<dbReference type="FunFam" id="1.20.1250.20:FF:000064">
    <property type="entry name" value="MFS allantoate transporter"/>
    <property type="match status" value="1"/>
</dbReference>
<feature type="region of interest" description="Disordered" evidence="7">
    <location>
        <begin position="148"/>
        <end position="167"/>
    </location>
</feature>
<feature type="transmembrane region" description="Helical" evidence="8">
    <location>
        <begin position="470"/>
        <end position="490"/>
    </location>
</feature>
<accession>A0A8K0KXV6</accession>
<evidence type="ECO:0000256" key="8">
    <source>
        <dbReference type="SAM" id="Phobius"/>
    </source>
</evidence>
<evidence type="ECO:0000256" key="1">
    <source>
        <dbReference type="ARBA" id="ARBA00004141"/>
    </source>
</evidence>
<dbReference type="EMBL" id="JAESVG020000007">
    <property type="protein sequence ID" value="KAG8625999.1"/>
    <property type="molecule type" value="Genomic_DNA"/>
</dbReference>
<proteinExistence type="inferred from homology"/>
<reference evidence="10" key="1">
    <citation type="submission" date="2021-07" db="EMBL/GenBank/DDBJ databases">
        <title>Elsinoe batatas strain:CRI-CJ2 Genome sequencing and assembly.</title>
        <authorList>
            <person name="Huang L."/>
        </authorList>
    </citation>
    <scope>NUCLEOTIDE SEQUENCE</scope>
    <source>
        <strain evidence="10">CRI-CJ2</strain>
    </source>
</reference>
<keyword evidence="5 8" id="KW-0472">Membrane</keyword>
<gene>
    <name evidence="10" type="ORF">KVT40_006400</name>
</gene>
<evidence type="ECO:0000256" key="5">
    <source>
        <dbReference type="ARBA" id="ARBA00023136"/>
    </source>
</evidence>
<evidence type="ECO:0000256" key="2">
    <source>
        <dbReference type="ARBA" id="ARBA00022448"/>
    </source>
</evidence>
<feature type="transmembrane region" description="Helical" evidence="8">
    <location>
        <begin position="200"/>
        <end position="218"/>
    </location>
</feature>
<dbReference type="InterPro" id="IPR011701">
    <property type="entry name" value="MFS"/>
</dbReference>
<evidence type="ECO:0000256" key="3">
    <source>
        <dbReference type="ARBA" id="ARBA00022692"/>
    </source>
</evidence>
<dbReference type="PANTHER" id="PTHR43791:SF40">
    <property type="entry name" value="THIAMINE PATHWAY TRANSPORTER THI73"/>
    <property type="match status" value="1"/>
</dbReference>
<sequence>MKRDCPLFRAEPPLPPPPSLLHASLHDHVANAVFATARPTAAIQNVASATPDTSDGASVIDSSNCPKYVLPRRIIERVGLTACAISYSESALDYDTQEHTLAVFSTSIFLSQDPLLFDLRLKSPIPLASFNWSLHSTFAAMEKDTTRIGRSSDAGSPSPSKQEFGGVPGANKDQAFQFLTTHHATEEEVAAVNLKRLRRVIDWHIIPIMLLVYIIQFLDKVLLNYAAVMGISTDLKLKGNNFADVNTYTFLSILLAEFPTGFILNKVPAGKWLGINTILWGVSTAVVAATKNYTGLLISRIFLGIFEAAVGPCLIIISSQWYTKNEQPARFGLWYTGVGAGQVCGSLLSYGFQHVTGASLASWRIMFIVLGAITITIGVGAYFMIPDSPMTAKWMNDAEKSALLQHISVNMTGVVNKQFKASQLVDLLTDPQMYLLTLMLLLLSVTSGVGTTFSATLLRNVGYNAKQSAVLNAPSGVVSIVAVLLGSFGVRYAKHRWAFIIAAAIPAALSGALMSFVNTKGGVLAGIWQKA</sequence>
<keyword evidence="11" id="KW-1185">Reference proteome</keyword>
<keyword evidence="2" id="KW-0813">Transport</keyword>
<comment type="similarity">
    <text evidence="6">Belongs to the major facilitator superfamily. Allantoate permease family.</text>
</comment>
<feature type="transmembrane region" description="Helical" evidence="8">
    <location>
        <begin position="433"/>
        <end position="458"/>
    </location>
</feature>
<evidence type="ECO:0000313" key="11">
    <source>
        <dbReference type="Proteomes" id="UP000809789"/>
    </source>
</evidence>
<dbReference type="SUPFAM" id="SSF103473">
    <property type="entry name" value="MFS general substrate transporter"/>
    <property type="match status" value="1"/>
</dbReference>
<dbReference type="GO" id="GO:0016020">
    <property type="term" value="C:membrane"/>
    <property type="evidence" value="ECO:0007669"/>
    <property type="project" value="UniProtKB-SubCell"/>
</dbReference>
<evidence type="ECO:0000313" key="10">
    <source>
        <dbReference type="EMBL" id="KAG8625999.1"/>
    </source>
</evidence>
<dbReference type="Pfam" id="PF07690">
    <property type="entry name" value="MFS_1"/>
    <property type="match status" value="1"/>
</dbReference>
<dbReference type="GO" id="GO:0022857">
    <property type="term" value="F:transmembrane transporter activity"/>
    <property type="evidence" value="ECO:0007669"/>
    <property type="project" value="InterPro"/>
</dbReference>
<dbReference type="InterPro" id="IPR020846">
    <property type="entry name" value="MFS_dom"/>
</dbReference>
<comment type="caution">
    <text evidence="10">The sequence shown here is derived from an EMBL/GenBank/DDBJ whole genome shotgun (WGS) entry which is preliminary data.</text>
</comment>
<dbReference type="Gene3D" id="1.20.1250.20">
    <property type="entry name" value="MFS general substrate transporter like domains"/>
    <property type="match status" value="1"/>
</dbReference>
<feature type="transmembrane region" description="Helical" evidence="8">
    <location>
        <begin position="272"/>
        <end position="289"/>
    </location>
</feature>
<evidence type="ECO:0000256" key="4">
    <source>
        <dbReference type="ARBA" id="ARBA00022989"/>
    </source>
</evidence>
<dbReference type="PANTHER" id="PTHR43791">
    <property type="entry name" value="PERMEASE-RELATED"/>
    <property type="match status" value="1"/>
</dbReference>
<comment type="subcellular location">
    <subcellularLocation>
        <location evidence="1">Membrane</location>
        <topology evidence="1">Multi-pass membrane protein</topology>
    </subcellularLocation>
</comment>
<evidence type="ECO:0000256" key="6">
    <source>
        <dbReference type="ARBA" id="ARBA00037968"/>
    </source>
</evidence>
<feature type="transmembrane region" description="Helical" evidence="8">
    <location>
        <begin position="333"/>
        <end position="353"/>
    </location>
</feature>
<feature type="transmembrane region" description="Helical" evidence="8">
    <location>
        <begin position="496"/>
        <end position="517"/>
    </location>
</feature>
<dbReference type="PROSITE" id="PS50850">
    <property type="entry name" value="MFS"/>
    <property type="match status" value="1"/>
</dbReference>
<dbReference type="InterPro" id="IPR036259">
    <property type="entry name" value="MFS_trans_sf"/>
</dbReference>
<feature type="transmembrane region" description="Helical" evidence="8">
    <location>
        <begin position="365"/>
        <end position="385"/>
    </location>
</feature>
<name>A0A8K0KXV6_9PEZI</name>
<keyword evidence="4 8" id="KW-1133">Transmembrane helix</keyword>
<organism evidence="10 11">
    <name type="scientific">Elsinoe batatas</name>
    <dbReference type="NCBI Taxonomy" id="2601811"/>
    <lineage>
        <taxon>Eukaryota</taxon>
        <taxon>Fungi</taxon>
        <taxon>Dikarya</taxon>
        <taxon>Ascomycota</taxon>
        <taxon>Pezizomycotina</taxon>
        <taxon>Dothideomycetes</taxon>
        <taxon>Dothideomycetidae</taxon>
        <taxon>Myriangiales</taxon>
        <taxon>Elsinoaceae</taxon>
        <taxon>Elsinoe</taxon>
    </lineage>
</organism>
<dbReference type="Proteomes" id="UP000809789">
    <property type="component" value="Unassembled WGS sequence"/>
</dbReference>